<dbReference type="EMBL" id="CM007650">
    <property type="protein sequence ID" value="ONM55236.1"/>
    <property type="molecule type" value="Genomic_DNA"/>
</dbReference>
<accession>A0A1D6I552</accession>
<name>A0A1D6I552_MAIZE</name>
<reference evidence="1" key="1">
    <citation type="submission" date="2015-12" db="EMBL/GenBank/DDBJ databases">
        <title>Update maize B73 reference genome by single molecule sequencing technologies.</title>
        <authorList>
            <consortium name="Maize Genome Sequencing Project"/>
            <person name="Ware D."/>
        </authorList>
    </citation>
    <scope>NUCLEOTIDE SEQUENCE [LARGE SCALE GENOMIC DNA]</scope>
    <source>
        <tissue evidence="1">Seedling</tissue>
    </source>
</reference>
<sequence length="79" mass="9495">MKYSKIGGKQLKQEFVRRRKKALTRWWRFLLGGFGNIEMLVSLMGCPQVYLKSFRTLRRRPEYGAWRVLLAWFLGDKAR</sequence>
<keyword evidence="1" id="KW-0648">Protein biosynthesis</keyword>
<proteinExistence type="predicted"/>
<dbReference type="GO" id="GO:0003743">
    <property type="term" value="F:translation initiation factor activity"/>
    <property type="evidence" value="ECO:0007669"/>
    <property type="project" value="UniProtKB-KW"/>
</dbReference>
<organism evidence="1">
    <name type="scientific">Zea mays</name>
    <name type="common">Maize</name>
    <dbReference type="NCBI Taxonomy" id="4577"/>
    <lineage>
        <taxon>Eukaryota</taxon>
        <taxon>Viridiplantae</taxon>
        <taxon>Streptophyta</taxon>
        <taxon>Embryophyta</taxon>
        <taxon>Tracheophyta</taxon>
        <taxon>Spermatophyta</taxon>
        <taxon>Magnoliopsida</taxon>
        <taxon>Liliopsida</taxon>
        <taxon>Poales</taxon>
        <taxon>Poaceae</taxon>
        <taxon>PACMAD clade</taxon>
        <taxon>Panicoideae</taxon>
        <taxon>Andropogonodae</taxon>
        <taxon>Andropogoneae</taxon>
        <taxon>Tripsacinae</taxon>
        <taxon>Zea</taxon>
    </lineage>
</organism>
<evidence type="ECO:0000313" key="1">
    <source>
        <dbReference type="EMBL" id="ONM55236.1"/>
    </source>
</evidence>
<dbReference type="AlphaFoldDB" id="A0A1D6I552"/>
<gene>
    <name evidence="1" type="ORF">ZEAMMB73_Zm00001d020603</name>
</gene>
<protein>
    <submittedName>
        <fullName evidence="1">Eukaryotic initiation factor 4F subunit p150 isoform 1</fullName>
    </submittedName>
</protein>
<keyword evidence="1" id="KW-0396">Initiation factor</keyword>